<keyword evidence="3" id="KW-1185">Reference proteome</keyword>
<sequence>MESNQLITLALILVKKMNAPPPAGKFKGPEQMVETIKRFVQDNGYDICIRRSEKGKKNIFKCDRYDLLFSILFLFFLYIFLDSSLAWRSQFSVLELKDPLLFPSPILLNTWRQVASPEALKWKDKYASCFELTAQLKDGNKRCFY</sequence>
<dbReference type="AlphaFoldDB" id="A0A0L6UKI0"/>
<reference evidence="2 3" key="1">
    <citation type="submission" date="2015-08" db="EMBL/GenBank/DDBJ databases">
        <title>Next Generation Sequencing and Analysis of the Genome of Puccinia sorghi L Schw, the Causal Agent of Maize Common Rust.</title>
        <authorList>
            <person name="Rochi L."/>
            <person name="Burguener G."/>
            <person name="Darino M."/>
            <person name="Turjanski A."/>
            <person name="Kreff E."/>
            <person name="Dieguez M.J."/>
            <person name="Sacco F."/>
        </authorList>
    </citation>
    <scope>NUCLEOTIDE SEQUENCE [LARGE SCALE GENOMIC DNA]</scope>
    <source>
        <strain evidence="2 3">RO10H11247</strain>
    </source>
</reference>
<name>A0A0L6UKI0_9BASI</name>
<evidence type="ECO:0000313" key="2">
    <source>
        <dbReference type="EMBL" id="KNZ48782.1"/>
    </source>
</evidence>
<proteinExistence type="predicted"/>
<dbReference type="EMBL" id="LAVV01010627">
    <property type="protein sequence ID" value="KNZ48782.1"/>
    <property type="molecule type" value="Genomic_DNA"/>
</dbReference>
<evidence type="ECO:0000256" key="1">
    <source>
        <dbReference type="SAM" id="Phobius"/>
    </source>
</evidence>
<organism evidence="2 3">
    <name type="scientific">Puccinia sorghi</name>
    <dbReference type="NCBI Taxonomy" id="27349"/>
    <lineage>
        <taxon>Eukaryota</taxon>
        <taxon>Fungi</taxon>
        <taxon>Dikarya</taxon>
        <taxon>Basidiomycota</taxon>
        <taxon>Pucciniomycotina</taxon>
        <taxon>Pucciniomycetes</taxon>
        <taxon>Pucciniales</taxon>
        <taxon>Pucciniaceae</taxon>
        <taxon>Puccinia</taxon>
    </lineage>
</organism>
<dbReference type="VEuPathDB" id="FungiDB:VP01_5416g2"/>
<keyword evidence="1" id="KW-1133">Transmembrane helix</keyword>
<gene>
    <name evidence="2" type="ORF">VP01_5416g2</name>
</gene>
<feature type="transmembrane region" description="Helical" evidence="1">
    <location>
        <begin position="67"/>
        <end position="87"/>
    </location>
</feature>
<comment type="caution">
    <text evidence="2">The sequence shown here is derived from an EMBL/GenBank/DDBJ whole genome shotgun (WGS) entry which is preliminary data.</text>
</comment>
<dbReference type="OrthoDB" id="2405024at2759"/>
<evidence type="ECO:0000313" key="3">
    <source>
        <dbReference type="Proteomes" id="UP000037035"/>
    </source>
</evidence>
<keyword evidence="1" id="KW-0812">Transmembrane</keyword>
<dbReference type="Proteomes" id="UP000037035">
    <property type="component" value="Unassembled WGS sequence"/>
</dbReference>
<keyword evidence="1" id="KW-0472">Membrane</keyword>
<protein>
    <submittedName>
        <fullName evidence="2">Uncharacterized protein</fullName>
    </submittedName>
</protein>
<accession>A0A0L6UKI0</accession>